<sequence>MSSPSEGCKSTAHLLGAHLDGQLDAVKTLEVEDHLSACEVCRERLALDRALRGSLKKAVKTATPQDVRARMLAAMTAETAREVGRLEENEAEEARSSLALDRPLNQGSPAKPGRGMLRHWRTMLPLASAAALALAWGSASKQPVTLGSTGLTSAGFGNDELLREFVAQHSRPLPPEQTDPKQVRQLERYVGVPVHVQQFAPFSQNQNARFVGGRVVPVHGSERAAMLQYELSQGSNVQRVTVFVYNPRNVQVGGAHLAPRAIGTAEVRVGQTDGYSVVVREQGGVGYTYASDLDPETSAKMVAAAASD</sequence>
<dbReference type="RefSeq" id="WP_146648080.1">
    <property type="nucleotide sequence ID" value="NZ_CP012333.1"/>
</dbReference>
<feature type="domain" description="Putative zinc-finger" evidence="2">
    <location>
        <begin position="8"/>
        <end position="42"/>
    </location>
</feature>
<reference evidence="3 4" key="1">
    <citation type="submission" date="2015-08" db="EMBL/GenBank/DDBJ databases">
        <authorList>
            <person name="Babu N.S."/>
            <person name="Beckwith C.J."/>
            <person name="Beseler K.G."/>
            <person name="Brison A."/>
            <person name="Carone J.V."/>
            <person name="Caskin T.P."/>
            <person name="Diamond M."/>
            <person name="Durham M.E."/>
            <person name="Foxe J.M."/>
            <person name="Go M."/>
            <person name="Henderson B.A."/>
            <person name="Jones I.B."/>
            <person name="McGettigan J.A."/>
            <person name="Micheletti S.J."/>
            <person name="Nasrallah M.E."/>
            <person name="Ortiz D."/>
            <person name="Piller C.R."/>
            <person name="Privatt S.R."/>
            <person name="Schneider S.L."/>
            <person name="Sharp S."/>
            <person name="Smith T.C."/>
            <person name="Stanton J.D."/>
            <person name="Ullery H.E."/>
            <person name="Wilson R.J."/>
            <person name="Serrano M.G."/>
            <person name="Buck G."/>
            <person name="Lee V."/>
            <person name="Wang Y."/>
            <person name="Carvalho R."/>
            <person name="Voegtly L."/>
            <person name="Shi R."/>
            <person name="Duckworth R."/>
            <person name="Johnson A."/>
            <person name="Loviza R."/>
            <person name="Walstead R."/>
            <person name="Shah Z."/>
            <person name="Kiflezghi M."/>
            <person name="Wade K."/>
            <person name="Ball S.L."/>
            <person name="Bradley K.W."/>
            <person name="Asai D.J."/>
            <person name="Bowman C.A."/>
            <person name="Russell D.A."/>
            <person name="Pope W.H."/>
            <person name="Jacobs-Sera D."/>
            <person name="Hendrix R.W."/>
            <person name="Hatfull G.F."/>
        </authorList>
    </citation>
    <scope>NUCLEOTIDE SEQUENCE [LARGE SCALE GENOMIC DNA]</scope>
    <source>
        <strain evidence="3 4">DSM 27648</strain>
    </source>
</reference>
<dbReference type="Pfam" id="PF13490">
    <property type="entry name" value="zf-HC2"/>
    <property type="match status" value="1"/>
</dbReference>
<gene>
    <name evidence="3" type="ORF">AKJ09_03516</name>
</gene>
<dbReference type="KEGG" id="llu:AKJ09_03516"/>
<dbReference type="InterPro" id="IPR041916">
    <property type="entry name" value="Anti_sigma_zinc_sf"/>
</dbReference>
<feature type="region of interest" description="Disordered" evidence="1">
    <location>
        <begin position="83"/>
        <end position="115"/>
    </location>
</feature>
<dbReference type="OrthoDB" id="3267840at2"/>
<evidence type="ECO:0000313" key="3">
    <source>
        <dbReference type="EMBL" id="AKU96852.1"/>
    </source>
</evidence>
<evidence type="ECO:0000313" key="4">
    <source>
        <dbReference type="Proteomes" id="UP000064967"/>
    </source>
</evidence>
<dbReference type="AlphaFoldDB" id="A0A0K1PTL0"/>
<name>A0A0K1PTL0_9BACT</name>
<dbReference type="Gene3D" id="1.10.10.1320">
    <property type="entry name" value="Anti-sigma factor, zinc-finger domain"/>
    <property type="match status" value="1"/>
</dbReference>
<feature type="compositionally biased region" description="Basic and acidic residues" evidence="1">
    <location>
        <begin position="83"/>
        <end position="95"/>
    </location>
</feature>
<protein>
    <recommendedName>
        <fullName evidence="2">Putative zinc-finger domain-containing protein</fullName>
    </recommendedName>
</protein>
<organism evidence="3 4">
    <name type="scientific">Labilithrix luteola</name>
    <dbReference type="NCBI Taxonomy" id="1391654"/>
    <lineage>
        <taxon>Bacteria</taxon>
        <taxon>Pseudomonadati</taxon>
        <taxon>Myxococcota</taxon>
        <taxon>Polyangia</taxon>
        <taxon>Polyangiales</taxon>
        <taxon>Labilitrichaceae</taxon>
        <taxon>Labilithrix</taxon>
    </lineage>
</organism>
<keyword evidence="4" id="KW-1185">Reference proteome</keyword>
<dbReference type="Proteomes" id="UP000064967">
    <property type="component" value="Chromosome"/>
</dbReference>
<accession>A0A0K1PTL0</accession>
<evidence type="ECO:0000256" key="1">
    <source>
        <dbReference type="SAM" id="MobiDB-lite"/>
    </source>
</evidence>
<evidence type="ECO:0000259" key="2">
    <source>
        <dbReference type="Pfam" id="PF13490"/>
    </source>
</evidence>
<dbReference type="InterPro" id="IPR027383">
    <property type="entry name" value="Znf_put"/>
</dbReference>
<dbReference type="EMBL" id="CP012333">
    <property type="protein sequence ID" value="AKU96852.1"/>
    <property type="molecule type" value="Genomic_DNA"/>
</dbReference>
<proteinExistence type="predicted"/>